<evidence type="ECO:0000313" key="1">
    <source>
        <dbReference type="EMBL" id="SDH64449.1"/>
    </source>
</evidence>
<dbReference type="STRING" id="702745.SAMN05421818_10941"/>
<dbReference type="PROSITE" id="PS51257">
    <property type="entry name" value="PROKAR_LIPOPROTEIN"/>
    <property type="match status" value="1"/>
</dbReference>
<evidence type="ECO:0008006" key="3">
    <source>
        <dbReference type="Google" id="ProtNLM"/>
    </source>
</evidence>
<proteinExistence type="predicted"/>
<dbReference type="AlphaFoldDB" id="A0A1G8E498"/>
<reference evidence="2" key="1">
    <citation type="submission" date="2016-10" db="EMBL/GenBank/DDBJ databases">
        <authorList>
            <person name="Varghese N."/>
            <person name="Submissions S."/>
        </authorList>
    </citation>
    <scope>NUCLEOTIDE SEQUENCE [LARGE SCALE GENOMIC DNA]</scope>
    <source>
        <strain evidence="2">DSM 23313</strain>
    </source>
</reference>
<dbReference type="RefSeq" id="WP_143021869.1">
    <property type="nucleotide sequence ID" value="NZ_FNDQ01000009.1"/>
</dbReference>
<organism evidence="1 2">
    <name type="scientific">Myroides phaeus</name>
    <dbReference type="NCBI Taxonomy" id="702745"/>
    <lineage>
        <taxon>Bacteria</taxon>
        <taxon>Pseudomonadati</taxon>
        <taxon>Bacteroidota</taxon>
        <taxon>Flavobacteriia</taxon>
        <taxon>Flavobacteriales</taxon>
        <taxon>Flavobacteriaceae</taxon>
        <taxon>Myroides</taxon>
    </lineage>
</organism>
<name>A0A1G8E498_9FLAO</name>
<dbReference type="EMBL" id="FNDQ01000009">
    <property type="protein sequence ID" value="SDH64449.1"/>
    <property type="molecule type" value="Genomic_DNA"/>
</dbReference>
<sequence>MRKLIYIALILLSTYLLIGCTYEMKKVDNTLLSNRWRGEFIVQNRKVPFVFSLEKEQANVYGYRVVVVNGDQYEQLETVHMQGKNFRVELSYDQEDVLEGKINGNIINGKLRKRFSDSYLEALFTAHKSNDLRFTEIKKPTSIIPDGIWLLQYDTLKNLKNTADLFRHNIDRFESLQLFRKDNEIFGSIIPAEQGFEGVMTTNGFICSSFYKSEPYLMEGEFINDKEFIGTITTMTDIYTFKALKKSDSEVIVKKTDNIFSTLILLVKAYFEHL</sequence>
<accession>A0A1G8E498</accession>
<dbReference type="Proteomes" id="UP000243588">
    <property type="component" value="Unassembled WGS sequence"/>
</dbReference>
<protein>
    <recommendedName>
        <fullName evidence="3">Lipoprotein</fullName>
    </recommendedName>
</protein>
<evidence type="ECO:0000313" key="2">
    <source>
        <dbReference type="Proteomes" id="UP000243588"/>
    </source>
</evidence>
<keyword evidence="2" id="KW-1185">Reference proteome</keyword>
<gene>
    <name evidence="1" type="ORF">SAMN05421818_10941</name>
</gene>